<evidence type="ECO:0000313" key="6">
    <source>
        <dbReference type="Proteomes" id="UP000236197"/>
    </source>
</evidence>
<evidence type="ECO:0000259" key="4">
    <source>
        <dbReference type="Pfam" id="PF07992"/>
    </source>
</evidence>
<dbReference type="Pfam" id="PF01266">
    <property type="entry name" value="DAO"/>
    <property type="match status" value="1"/>
</dbReference>
<accession>A0A2K2U9F9</accession>
<dbReference type="PRINTS" id="PR00368">
    <property type="entry name" value="FADPNR"/>
</dbReference>
<organism evidence="5 6">
    <name type="scientific">Enteroscipio rubneri</name>
    <dbReference type="NCBI Taxonomy" id="2070686"/>
    <lineage>
        <taxon>Bacteria</taxon>
        <taxon>Bacillati</taxon>
        <taxon>Actinomycetota</taxon>
        <taxon>Coriobacteriia</taxon>
        <taxon>Eggerthellales</taxon>
        <taxon>Eggerthellaceae</taxon>
        <taxon>Enteroscipio</taxon>
    </lineage>
</organism>
<dbReference type="EMBL" id="PPEK01000015">
    <property type="protein sequence ID" value="PNV66971.1"/>
    <property type="molecule type" value="Genomic_DNA"/>
</dbReference>
<feature type="region of interest" description="Disordered" evidence="1">
    <location>
        <begin position="959"/>
        <end position="979"/>
    </location>
</feature>
<dbReference type="InterPro" id="IPR023753">
    <property type="entry name" value="FAD/NAD-binding_dom"/>
</dbReference>
<reference evidence="6" key="1">
    <citation type="submission" date="2018-01" db="EMBL/GenBank/DDBJ databases">
        <title>Rubneribacter badeniensis gen. nov., sp. nov., and Colonibacter rubneri, gen. nov., sp. nov., WGS of new members of the Eggerthellaceae.</title>
        <authorList>
            <person name="Danylec N."/>
            <person name="Stoll D.A."/>
            <person name="Doetsch A."/>
            <person name="Kulling S.E."/>
            <person name="Huch M."/>
        </authorList>
    </citation>
    <scope>NUCLEOTIDE SEQUENCE [LARGE SCALE GENOMIC DNA]</scope>
    <source>
        <strain evidence="6">ResAG-96</strain>
    </source>
</reference>
<evidence type="ECO:0000313" key="5">
    <source>
        <dbReference type="EMBL" id="PNV66971.1"/>
    </source>
</evidence>
<dbReference type="Gene3D" id="3.30.9.10">
    <property type="entry name" value="D-Amino Acid Oxidase, subunit A, domain 2"/>
    <property type="match status" value="1"/>
</dbReference>
<dbReference type="CDD" id="cd19946">
    <property type="entry name" value="GlpA-like_Fer2_BFD-like"/>
    <property type="match status" value="1"/>
</dbReference>
<feature type="domain" description="FAD dependent oxidoreductase" evidence="2">
    <location>
        <begin position="10"/>
        <end position="384"/>
    </location>
</feature>
<protein>
    <submittedName>
        <fullName evidence="5">FAD-dependent oxidoreductase</fullName>
    </submittedName>
</protein>
<evidence type="ECO:0000259" key="3">
    <source>
        <dbReference type="Pfam" id="PF04324"/>
    </source>
</evidence>
<dbReference type="InterPro" id="IPR036188">
    <property type="entry name" value="FAD/NAD-bd_sf"/>
</dbReference>
<dbReference type="SUPFAM" id="SSF51905">
    <property type="entry name" value="FAD/NAD(P)-binding domain"/>
    <property type="match status" value="2"/>
</dbReference>
<dbReference type="InterPro" id="IPR006076">
    <property type="entry name" value="FAD-dep_OxRdtase"/>
</dbReference>
<dbReference type="Pfam" id="PF04324">
    <property type="entry name" value="Fer2_BFD"/>
    <property type="match status" value="1"/>
</dbReference>
<dbReference type="PANTHER" id="PTHR42720:SF1">
    <property type="entry name" value="GLYCEROL 3-PHOSPHATE OXIDASE"/>
    <property type="match status" value="1"/>
</dbReference>
<dbReference type="PANTHER" id="PTHR42720">
    <property type="entry name" value="GLYCEROL-3-PHOSPHATE DEHYDROGENASE"/>
    <property type="match status" value="1"/>
</dbReference>
<dbReference type="Proteomes" id="UP000236197">
    <property type="component" value="Unassembled WGS sequence"/>
</dbReference>
<dbReference type="SUPFAM" id="SSF54373">
    <property type="entry name" value="FAD-linked reductases, C-terminal domain"/>
    <property type="match status" value="1"/>
</dbReference>
<name>A0A2K2U9F9_9ACTN</name>
<feature type="domain" description="BFD-like [2Fe-2S]-binding" evidence="3">
    <location>
        <begin position="429"/>
        <end position="482"/>
    </location>
</feature>
<dbReference type="OrthoDB" id="9801699at2"/>
<comment type="caution">
    <text evidence="5">The sequence shown here is derived from an EMBL/GenBank/DDBJ whole genome shotgun (WGS) entry which is preliminary data.</text>
</comment>
<sequence length="979" mass="103068">MDIELPLRADVVVVGAGVAGSATARELARWRLSVTVLEAGNDLACGATRANSAIVHAGYDPLPGSLKARFNAQGSELFPRWADELGFSYRRNGSMVLAFSESELAGVRRLVDRAQANGIRGVRLLDEAGVRCLEPATGPGVSGALAAETGAICDPYEVALRAAEQASLHGATFRFNERVVRIQHLDAAAAAALDEDGDPQGPLGGRRRPLRYLLETSAGVRYAARAVVNAAGVFADELNNAVSEQKLHVVPRRGEYCLYDVDFGGMFEHTMFQAPSVAGKGVLVTPTVHGNLLVGPNAVEQVSKDDLSTSIDGLHDVLERARATWPGAGGSGIIANFAGLRAANADGSDFVIGEPGDAPGFFNIACFDSPGLSSTPAVARFVASAIAERLNAQENRAFDPCMMRIVPFSEIGESERASRIAHDARWGRIVCRCCEVTEAEIVEALHGPLPVHSLDALKWRTRAMMGRCHAGFCSPEIVKIVARELDTTPERIDKRLPGSPMVASSRFDYPRLARVEARAYLDRSARNAPCNAPFDVAVVGGGAAGIAAARAAAEHGARTVLIDRETRLGGILKQCVHDGFGLHRFGVELTGPEYASREADALAASDVEVLRDATVTALDVSRCDLSDPLLVHVVDGCGARAIAARAAVLATGSRERGLGALNVAGSRPSGVFSAGSAQNFMNLQGCLPGRRAVVLGSGDIGLIMARRMVSQGAEVVGVYELMSRPSGLRRNVVQCLEDFDIPLHLNRTVVRLEGEGRLSAVCIAQVDPETLQPVPGTEERVACDTLLVSIGLLPENEVAKTAGVTLDGVTGGARVDSRLSTDVPGVFACGNALHVHDLVDHASAEGERAGSFAAAFALGEKDAQRSATVPVEAGAGVRYVVPQEIDVASGRGESLALSLRVAQAVREPRFVVEAIDQVGRCRTIKRAKTMVAVPAEMVQIGLSASDAAGSVSVRVRVESGEMESNARVPRAAPPREGGA</sequence>
<dbReference type="AlphaFoldDB" id="A0A2K2U9F9"/>
<evidence type="ECO:0000256" key="1">
    <source>
        <dbReference type="SAM" id="MobiDB-lite"/>
    </source>
</evidence>
<dbReference type="InterPro" id="IPR052745">
    <property type="entry name" value="G3P_Oxidase/Oxidoreductase"/>
</dbReference>
<keyword evidence="6" id="KW-1185">Reference proteome</keyword>
<dbReference type="InterPro" id="IPR007419">
    <property type="entry name" value="BFD-like_2Fe2S-bd_dom"/>
</dbReference>
<feature type="domain" description="FAD/NAD(P)-binding" evidence="4">
    <location>
        <begin position="534"/>
        <end position="846"/>
    </location>
</feature>
<dbReference type="PRINTS" id="PR00411">
    <property type="entry name" value="PNDRDTASEI"/>
</dbReference>
<evidence type="ECO:0000259" key="2">
    <source>
        <dbReference type="Pfam" id="PF01266"/>
    </source>
</evidence>
<dbReference type="GO" id="GO:0016491">
    <property type="term" value="F:oxidoreductase activity"/>
    <property type="evidence" value="ECO:0007669"/>
    <property type="project" value="InterPro"/>
</dbReference>
<dbReference type="Pfam" id="PF07992">
    <property type="entry name" value="Pyr_redox_2"/>
    <property type="match status" value="1"/>
</dbReference>
<dbReference type="InterPro" id="IPR041854">
    <property type="entry name" value="BFD-like_2Fe2S-bd_dom_sf"/>
</dbReference>
<dbReference type="RefSeq" id="WP_103265722.1">
    <property type="nucleotide sequence ID" value="NZ_CABMLE010000015.1"/>
</dbReference>
<dbReference type="Gene3D" id="3.50.50.60">
    <property type="entry name" value="FAD/NAD(P)-binding domain"/>
    <property type="match status" value="3"/>
</dbReference>
<proteinExistence type="predicted"/>
<dbReference type="Gene3D" id="1.10.10.1100">
    <property type="entry name" value="BFD-like [2Fe-2S]-binding domain"/>
    <property type="match status" value="1"/>
</dbReference>
<gene>
    <name evidence="5" type="ORF">C2L71_10560</name>
</gene>